<dbReference type="GO" id="GO:0005634">
    <property type="term" value="C:nucleus"/>
    <property type="evidence" value="ECO:0007669"/>
    <property type="project" value="UniProtKB-SubCell"/>
</dbReference>
<dbReference type="PROSITE" id="PS50090">
    <property type="entry name" value="MYB_LIKE"/>
    <property type="match status" value="2"/>
</dbReference>
<keyword evidence="8" id="KW-1185">Reference proteome</keyword>
<dbReference type="FunFam" id="1.10.10.60:FF:000381">
    <property type="entry name" value="Transcription factor MYB119"/>
    <property type="match status" value="1"/>
</dbReference>
<evidence type="ECO:0000256" key="4">
    <source>
        <dbReference type="ARBA" id="ARBA00023125"/>
    </source>
</evidence>
<reference evidence="9" key="2">
    <citation type="submission" date="2025-08" db="UniProtKB">
        <authorList>
            <consortium name="RefSeq"/>
        </authorList>
    </citation>
    <scope>IDENTIFICATION</scope>
    <source>
        <tissue evidence="9">Etiolated seedlings</tissue>
    </source>
</reference>
<dbReference type="CDD" id="cd00167">
    <property type="entry name" value="SANT"/>
    <property type="match status" value="2"/>
</dbReference>
<feature type="domain" description="Myb-like" evidence="6">
    <location>
        <begin position="256"/>
        <end position="306"/>
    </location>
</feature>
<dbReference type="Gene3D" id="1.10.10.60">
    <property type="entry name" value="Homeodomain-like"/>
    <property type="match status" value="2"/>
</dbReference>
<dbReference type="KEGG" id="cam:101505922"/>
<comment type="subcellular location">
    <subcellularLocation>
        <location evidence="1">Nucleus</location>
    </subcellularLocation>
</comment>
<dbReference type="PANTHER" id="PTHR45614">
    <property type="entry name" value="MYB PROTEIN-RELATED"/>
    <property type="match status" value="1"/>
</dbReference>
<dbReference type="GO" id="GO:0000978">
    <property type="term" value="F:RNA polymerase II cis-regulatory region sequence-specific DNA binding"/>
    <property type="evidence" value="ECO:0007669"/>
    <property type="project" value="TreeGrafter"/>
</dbReference>
<dbReference type="SUPFAM" id="SSF46689">
    <property type="entry name" value="Homeodomain-like"/>
    <property type="match status" value="1"/>
</dbReference>
<dbReference type="PANTHER" id="PTHR45614:SF285">
    <property type="entry name" value="TRANSCRIPTION FACTOR MYB98"/>
    <property type="match status" value="1"/>
</dbReference>
<dbReference type="GeneID" id="101505922"/>
<feature type="domain" description="Myb-like" evidence="6">
    <location>
        <begin position="204"/>
        <end position="255"/>
    </location>
</feature>
<evidence type="ECO:0000313" key="8">
    <source>
        <dbReference type="Proteomes" id="UP000087171"/>
    </source>
</evidence>
<keyword evidence="2" id="KW-0677">Repeat</keyword>
<dbReference type="Proteomes" id="UP000087171">
    <property type="component" value="Chromosome Ca7"/>
</dbReference>
<keyword evidence="5" id="KW-0539">Nucleus</keyword>
<organism evidence="8 9">
    <name type="scientific">Cicer arietinum</name>
    <name type="common">Chickpea</name>
    <name type="synonym">Garbanzo</name>
    <dbReference type="NCBI Taxonomy" id="3827"/>
    <lineage>
        <taxon>Eukaryota</taxon>
        <taxon>Viridiplantae</taxon>
        <taxon>Streptophyta</taxon>
        <taxon>Embryophyta</taxon>
        <taxon>Tracheophyta</taxon>
        <taxon>Spermatophyta</taxon>
        <taxon>Magnoliopsida</taxon>
        <taxon>eudicotyledons</taxon>
        <taxon>Gunneridae</taxon>
        <taxon>Pentapetalae</taxon>
        <taxon>rosids</taxon>
        <taxon>fabids</taxon>
        <taxon>Fabales</taxon>
        <taxon>Fabaceae</taxon>
        <taxon>Papilionoideae</taxon>
        <taxon>50 kb inversion clade</taxon>
        <taxon>NPAAA clade</taxon>
        <taxon>Hologalegina</taxon>
        <taxon>IRL clade</taxon>
        <taxon>Cicereae</taxon>
        <taxon>Cicer</taxon>
    </lineage>
</organism>
<dbReference type="InterPro" id="IPR050560">
    <property type="entry name" value="MYB_TF"/>
</dbReference>
<dbReference type="FunFam" id="1.10.10.60:FF:000010">
    <property type="entry name" value="Transcriptional activator Myb isoform A"/>
    <property type="match status" value="1"/>
</dbReference>
<dbReference type="OrthoDB" id="2143914at2759"/>
<evidence type="ECO:0000256" key="5">
    <source>
        <dbReference type="ARBA" id="ARBA00023242"/>
    </source>
</evidence>
<name>A0A3Q7XF79_CICAR</name>
<accession>A0A3Q7XF79</accession>
<dbReference type="AlphaFoldDB" id="A0A3Q7XF79"/>
<dbReference type="SMART" id="SM00717">
    <property type="entry name" value="SANT"/>
    <property type="match status" value="2"/>
</dbReference>
<sequence>MFPSVSVSTPNSLMVLDTNLRENYASQPIHLQENYLLKPRMKDEQLPFVAPNSSQCFLQDFNHIDQFHPVHGSSSSNQVFGVQTQNFDPFDNAACAQTDFEVYDGNNKSFAENNGSGHAHLIDNFQYDGYSLNIPRRNIQVDMMVENHSYFPFNNPSETKPLNYVVPDDEVSSIAPTNYYQRAGLNRNNRLSPTTRRAFKARKKSNIVKGQWTVDEDRLLIQLVEQYGMRKWSHIAQKLPGRIGKQCRERWHNHLRPDIKKDIWTDEEDKILIQAHTEIGNKWAEIAKRLPGRTENSIKNHWNATKRRQYSKRKCRSKYPRSTLLQEYIKSLNLDQNPPRDFRKRSSVNAKKITNTFTSTSTSTSKAAQVPPQLHITNQFCPNDRSVPNYELNDFCLDDNLFEEGCGIDSLLDDMSSVPTLDGEKGFDEKQCDNKGSMQVVNVVEHQFETGIEVKKELDLVEMISQVNQSIN</sequence>
<proteinExistence type="predicted"/>
<evidence type="ECO:0000259" key="7">
    <source>
        <dbReference type="PROSITE" id="PS51294"/>
    </source>
</evidence>
<dbReference type="GO" id="GO:0000981">
    <property type="term" value="F:DNA-binding transcription factor activity, RNA polymerase II-specific"/>
    <property type="evidence" value="ECO:0007669"/>
    <property type="project" value="TreeGrafter"/>
</dbReference>
<dbReference type="PaxDb" id="3827-XP_004508897.1"/>
<evidence type="ECO:0000313" key="9">
    <source>
        <dbReference type="RefSeq" id="XP_027192134.1"/>
    </source>
</evidence>
<keyword evidence="4" id="KW-0238">DNA-binding</keyword>
<feature type="domain" description="HTH myb-type" evidence="7">
    <location>
        <begin position="204"/>
        <end position="259"/>
    </location>
</feature>
<feature type="domain" description="HTH myb-type" evidence="7">
    <location>
        <begin position="260"/>
        <end position="310"/>
    </location>
</feature>
<reference evidence="8" key="1">
    <citation type="journal article" date="2013" name="Nat. Biotechnol.">
        <title>Draft genome sequence of chickpea (Cicer arietinum) provides a resource for trait improvement.</title>
        <authorList>
            <person name="Varshney R.K."/>
            <person name="Song C."/>
            <person name="Saxena R.K."/>
            <person name="Azam S."/>
            <person name="Yu S."/>
            <person name="Sharpe A.G."/>
            <person name="Cannon S."/>
            <person name="Baek J."/>
            <person name="Rosen B.D."/>
            <person name="Tar'an B."/>
            <person name="Millan T."/>
            <person name="Zhang X."/>
            <person name="Ramsay L.D."/>
            <person name="Iwata A."/>
            <person name="Wang Y."/>
            <person name="Nelson W."/>
            <person name="Farmer A.D."/>
            <person name="Gaur P.M."/>
            <person name="Soderlund C."/>
            <person name="Penmetsa R.V."/>
            <person name="Xu C."/>
            <person name="Bharti A.K."/>
            <person name="He W."/>
            <person name="Winter P."/>
            <person name="Zhao S."/>
            <person name="Hane J.K."/>
            <person name="Carrasquilla-Garcia N."/>
            <person name="Condie J.A."/>
            <person name="Upadhyaya H.D."/>
            <person name="Luo M.C."/>
            <person name="Thudi M."/>
            <person name="Gowda C.L."/>
            <person name="Singh N.P."/>
            <person name="Lichtenzveig J."/>
            <person name="Gali K.K."/>
            <person name="Rubio J."/>
            <person name="Nadarajan N."/>
            <person name="Dolezel J."/>
            <person name="Bansal K.C."/>
            <person name="Xu X."/>
            <person name="Edwards D."/>
            <person name="Zhang G."/>
            <person name="Kahl G."/>
            <person name="Gil J."/>
            <person name="Singh K.B."/>
            <person name="Datta S.K."/>
            <person name="Jackson S.A."/>
            <person name="Wang J."/>
            <person name="Cook D.R."/>
        </authorList>
    </citation>
    <scope>NUCLEOTIDE SEQUENCE [LARGE SCALE GENOMIC DNA]</scope>
    <source>
        <strain evidence="8">cv. CDC Frontier</strain>
    </source>
</reference>
<dbReference type="InterPro" id="IPR009057">
    <property type="entry name" value="Homeodomain-like_sf"/>
</dbReference>
<dbReference type="PROSITE" id="PS51294">
    <property type="entry name" value="HTH_MYB"/>
    <property type="match status" value="2"/>
</dbReference>
<evidence type="ECO:0000256" key="3">
    <source>
        <dbReference type="ARBA" id="ARBA00023015"/>
    </source>
</evidence>
<keyword evidence="3" id="KW-0805">Transcription regulation</keyword>
<dbReference type="RefSeq" id="XP_027192134.1">
    <property type="nucleotide sequence ID" value="XM_027336333.1"/>
</dbReference>
<evidence type="ECO:0000259" key="6">
    <source>
        <dbReference type="PROSITE" id="PS50090"/>
    </source>
</evidence>
<evidence type="ECO:0000256" key="1">
    <source>
        <dbReference type="ARBA" id="ARBA00004123"/>
    </source>
</evidence>
<dbReference type="InterPro" id="IPR001005">
    <property type="entry name" value="SANT/Myb"/>
</dbReference>
<dbReference type="Pfam" id="PF00249">
    <property type="entry name" value="Myb_DNA-binding"/>
    <property type="match status" value="2"/>
</dbReference>
<evidence type="ECO:0000256" key="2">
    <source>
        <dbReference type="ARBA" id="ARBA00022737"/>
    </source>
</evidence>
<dbReference type="InterPro" id="IPR017930">
    <property type="entry name" value="Myb_dom"/>
</dbReference>
<gene>
    <name evidence="9" type="primary">LOC101505922</name>
</gene>
<protein>
    <submittedName>
        <fullName evidence="9">Transcription factor MYB98-like</fullName>
    </submittedName>
</protein>
<keyword evidence="3" id="KW-0804">Transcription</keyword>